<dbReference type="InterPro" id="IPR028877">
    <property type="entry name" value="Ribosomal_eL20"/>
</dbReference>
<dbReference type="STRING" id="461836.A0A0L0DDY1"/>
<dbReference type="OrthoDB" id="1294322at2759"/>
<dbReference type="EMBL" id="GL349435">
    <property type="protein sequence ID" value="KNC50542.1"/>
    <property type="molecule type" value="Genomic_DNA"/>
</dbReference>
<dbReference type="Gene3D" id="3.10.20.10">
    <property type="match status" value="2"/>
</dbReference>
<name>A0A0L0DDY1_THETB</name>
<dbReference type="PIRSF" id="PIRSF002190">
    <property type="entry name" value="Ribosomal_L18a"/>
    <property type="match status" value="1"/>
</dbReference>
<dbReference type="GO" id="GO:0005840">
    <property type="term" value="C:ribosome"/>
    <property type="evidence" value="ECO:0007669"/>
    <property type="project" value="UniProtKB-KW"/>
</dbReference>
<dbReference type="GO" id="GO:0003735">
    <property type="term" value="F:structural constituent of ribosome"/>
    <property type="evidence" value="ECO:0007669"/>
    <property type="project" value="InterPro"/>
</dbReference>
<dbReference type="InterPro" id="IPR021138">
    <property type="entry name" value="Ribosomal_eL20_eukaryotes"/>
</dbReference>
<dbReference type="AlphaFoldDB" id="A0A0L0DDY1"/>
<evidence type="ECO:0000256" key="4">
    <source>
        <dbReference type="PIRNR" id="PIRNR002190"/>
    </source>
</evidence>
<organism evidence="7 8">
    <name type="scientific">Thecamonas trahens ATCC 50062</name>
    <dbReference type="NCBI Taxonomy" id="461836"/>
    <lineage>
        <taxon>Eukaryota</taxon>
        <taxon>Apusozoa</taxon>
        <taxon>Apusomonadida</taxon>
        <taxon>Apusomonadidae</taxon>
        <taxon>Thecamonas</taxon>
    </lineage>
</organism>
<dbReference type="GO" id="GO:1990904">
    <property type="term" value="C:ribonucleoprotein complex"/>
    <property type="evidence" value="ECO:0007669"/>
    <property type="project" value="UniProtKB-KW"/>
</dbReference>
<dbReference type="GeneID" id="25560496"/>
<evidence type="ECO:0000256" key="3">
    <source>
        <dbReference type="ARBA" id="ARBA00023274"/>
    </source>
</evidence>
<evidence type="ECO:0000313" key="7">
    <source>
        <dbReference type="EMBL" id="KNC50542.1"/>
    </source>
</evidence>
<keyword evidence="5" id="KW-0732">Signal</keyword>
<dbReference type="HAMAP" id="MF_00273">
    <property type="entry name" value="Ribosomal_eL20"/>
    <property type="match status" value="1"/>
</dbReference>
<evidence type="ECO:0000256" key="2">
    <source>
        <dbReference type="ARBA" id="ARBA00022980"/>
    </source>
</evidence>
<dbReference type="RefSeq" id="XP_013762434.1">
    <property type="nucleotide sequence ID" value="XM_013906980.1"/>
</dbReference>
<comment type="similarity">
    <text evidence="1 4">Belongs to the eukaryotic ribosomal protein eL20 family.</text>
</comment>
<gene>
    <name evidence="7" type="ORF">AMSG_00704</name>
</gene>
<dbReference type="GO" id="GO:0006412">
    <property type="term" value="P:translation"/>
    <property type="evidence" value="ECO:0007669"/>
    <property type="project" value="InterPro"/>
</dbReference>
<dbReference type="FunFam" id="3.10.20.10:FF:000002">
    <property type="entry name" value="60S ribosomal protein L18a"/>
    <property type="match status" value="1"/>
</dbReference>
<feature type="signal peptide" evidence="5">
    <location>
        <begin position="1"/>
        <end position="16"/>
    </location>
</feature>
<keyword evidence="3 4" id="KW-0687">Ribonucleoprotein</keyword>
<dbReference type="Pfam" id="PF01775">
    <property type="entry name" value="Ribosomal_L18A"/>
    <property type="match status" value="1"/>
</dbReference>
<reference evidence="7 8" key="1">
    <citation type="submission" date="2010-05" db="EMBL/GenBank/DDBJ databases">
        <title>The Genome Sequence of Thecamonas trahens ATCC 50062.</title>
        <authorList>
            <consortium name="The Broad Institute Genome Sequencing Platform"/>
            <person name="Russ C."/>
            <person name="Cuomo C."/>
            <person name="Shea T."/>
            <person name="Young S.K."/>
            <person name="Zeng Q."/>
            <person name="Koehrsen M."/>
            <person name="Haas B."/>
            <person name="Borodovsky M."/>
            <person name="Guigo R."/>
            <person name="Alvarado L."/>
            <person name="Berlin A."/>
            <person name="Bochicchio J."/>
            <person name="Borenstein D."/>
            <person name="Chapman S."/>
            <person name="Chen Z."/>
            <person name="Freedman E."/>
            <person name="Gellesch M."/>
            <person name="Goldberg J."/>
            <person name="Griggs A."/>
            <person name="Gujja S."/>
            <person name="Heilman E."/>
            <person name="Heiman D."/>
            <person name="Hepburn T."/>
            <person name="Howarth C."/>
            <person name="Jen D."/>
            <person name="Larson L."/>
            <person name="Mehta T."/>
            <person name="Park D."/>
            <person name="Pearson M."/>
            <person name="Roberts A."/>
            <person name="Saif S."/>
            <person name="Shenoy N."/>
            <person name="Sisk P."/>
            <person name="Stolte C."/>
            <person name="Sykes S."/>
            <person name="Thomson T."/>
            <person name="Walk T."/>
            <person name="White J."/>
            <person name="Yandava C."/>
            <person name="Burger G."/>
            <person name="Gray M.W."/>
            <person name="Holland P.W.H."/>
            <person name="King N."/>
            <person name="Lang F.B.F."/>
            <person name="Roger A.J."/>
            <person name="Ruiz-Trillo I."/>
            <person name="Lander E."/>
            <person name="Nusbaum C."/>
        </authorList>
    </citation>
    <scope>NUCLEOTIDE SEQUENCE [LARGE SCALE GENOMIC DNA]</scope>
    <source>
        <strain evidence="7 8">ATCC 50062</strain>
    </source>
</reference>
<keyword evidence="2 4" id="KW-0689">Ribosomal protein</keyword>
<sequence>MYFLTLATLFATLVFTISMTLKEYQVVGRRRPTENMPKPQIYRMRLFAKDEVVAKSRFWYFLSKQRKLKKMDGEILSINQIHEPKRPRVKNFAVWLRYNSRSGTHNMYKEYRALTRANAIEQMYSEMASRHRTRARDIHVVQTAVIKAKAVKRANIKQFVNKDVKFPLPHNVMRVADKQYAKTFRPNRPSTFQ</sequence>
<evidence type="ECO:0000313" key="8">
    <source>
        <dbReference type="Proteomes" id="UP000054408"/>
    </source>
</evidence>
<evidence type="ECO:0000256" key="1">
    <source>
        <dbReference type="ARBA" id="ARBA00009362"/>
    </source>
</evidence>
<protein>
    <recommendedName>
        <fullName evidence="4">60S ribosomal protein L18a</fullName>
    </recommendedName>
</protein>
<evidence type="ECO:0000256" key="5">
    <source>
        <dbReference type="SAM" id="SignalP"/>
    </source>
</evidence>
<feature type="domain" description="Large ribosomal subunit protein eL20" evidence="6">
    <location>
        <begin position="21"/>
        <end position="140"/>
    </location>
</feature>
<proteinExistence type="inferred from homology"/>
<dbReference type="SUPFAM" id="SSF160374">
    <property type="entry name" value="RplX-like"/>
    <property type="match status" value="1"/>
</dbReference>
<keyword evidence="8" id="KW-1185">Reference proteome</keyword>
<dbReference type="OMA" id="CIFAKND"/>
<dbReference type="eggNOG" id="KOG0829">
    <property type="taxonomic scope" value="Eukaryota"/>
</dbReference>
<feature type="chain" id="PRO_5005537415" description="60S ribosomal protein L18a" evidence="5">
    <location>
        <begin position="17"/>
        <end position="193"/>
    </location>
</feature>
<dbReference type="Proteomes" id="UP000054408">
    <property type="component" value="Unassembled WGS sequence"/>
</dbReference>
<dbReference type="FunFam" id="3.10.20.10:FF:000001">
    <property type="entry name" value="60S ribosomal protein L18a"/>
    <property type="match status" value="1"/>
</dbReference>
<dbReference type="InterPro" id="IPR023573">
    <property type="entry name" value="Ribosomal_eL20_dom"/>
</dbReference>
<accession>A0A0L0DDY1</accession>
<dbReference type="PANTHER" id="PTHR10052">
    <property type="entry name" value="60S RIBOSOMAL PROTEIN L18A"/>
    <property type="match status" value="1"/>
</dbReference>
<evidence type="ECO:0000259" key="6">
    <source>
        <dbReference type="Pfam" id="PF01775"/>
    </source>
</evidence>